<dbReference type="EMBL" id="AVPJ01000002">
    <property type="protein sequence ID" value="KGN34384.1"/>
    <property type="molecule type" value="Genomic_DNA"/>
</dbReference>
<dbReference type="STRING" id="1385520.N802_12305"/>
<evidence type="ECO:0000313" key="4">
    <source>
        <dbReference type="Proteomes" id="UP000030002"/>
    </source>
</evidence>
<keyword evidence="2" id="KW-0472">Membrane</keyword>
<keyword evidence="2" id="KW-0812">Transmembrane</keyword>
<name>A0A0A0JC54_9MICO</name>
<comment type="caution">
    <text evidence="3">The sequence shown here is derived from an EMBL/GenBank/DDBJ whole genome shotgun (WGS) entry which is preliminary data.</text>
</comment>
<evidence type="ECO:0000256" key="2">
    <source>
        <dbReference type="SAM" id="Phobius"/>
    </source>
</evidence>
<sequence>MSAANDNRPSRWWIAAVPVAIVTMLLANGFRVPVFWYQSGQHREIASGDANEWVSVTEETSDAHGDLTRKYDVRFAGLGGAETAYESRAGEFTLPEGMVARSVKLDFRAEPDQVLKHCAVTLIDDEGREYRVGHVEDDLGAKITVCVPEETPGPSAPIVDAETRGTLPPEEQPRPSEWSASPAIAVPADARFVEVRISFENPDYVRIRLLS</sequence>
<keyword evidence="4" id="KW-1185">Reference proteome</keyword>
<dbReference type="Proteomes" id="UP000030002">
    <property type="component" value="Unassembled WGS sequence"/>
</dbReference>
<accession>A0A0A0JC54</accession>
<dbReference type="OrthoDB" id="3830242at2"/>
<reference evidence="3 4" key="1">
    <citation type="submission" date="2013-08" db="EMBL/GenBank/DDBJ databases">
        <title>The genome sequence of Knoellia sinensis.</title>
        <authorList>
            <person name="Zhu W."/>
            <person name="Wang G."/>
        </authorList>
    </citation>
    <scope>NUCLEOTIDE SEQUENCE [LARGE SCALE GENOMIC DNA]</scope>
    <source>
        <strain evidence="3 4">KCTC 19936</strain>
    </source>
</reference>
<dbReference type="AlphaFoldDB" id="A0A0A0JC54"/>
<evidence type="ECO:0000313" key="3">
    <source>
        <dbReference type="EMBL" id="KGN34384.1"/>
    </source>
</evidence>
<gene>
    <name evidence="3" type="ORF">N802_12305</name>
</gene>
<organism evidence="3 4">
    <name type="scientific">Knoellia sinensis KCTC 19936</name>
    <dbReference type="NCBI Taxonomy" id="1385520"/>
    <lineage>
        <taxon>Bacteria</taxon>
        <taxon>Bacillati</taxon>
        <taxon>Actinomycetota</taxon>
        <taxon>Actinomycetes</taxon>
        <taxon>Micrococcales</taxon>
        <taxon>Intrasporangiaceae</taxon>
        <taxon>Knoellia</taxon>
    </lineage>
</organism>
<proteinExistence type="predicted"/>
<keyword evidence="2" id="KW-1133">Transmembrane helix</keyword>
<evidence type="ECO:0000256" key="1">
    <source>
        <dbReference type="SAM" id="MobiDB-lite"/>
    </source>
</evidence>
<dbReference type="eggNOG" id="ENOG50347RQ">
    <property type="taxonomic scope" value="Bacteria"/>
</dbReference>
<feature type="region of interest" description="Disordered" evidence="1">
    <location>
        <begin position="150"/>
        <end position="181"/>
    </location>
</feature>
<feature type="transmembrane region" description="Helical" evidence="2">
    <location>
        <begin position="12"/>
        <end position="37"/>
    </location>
</feature>
<protein>
    <submittedName>
        <fullName evidence="3">Uncharacterized protein</fullName>
    </submittedName>
</protein>
<dbReference type="RefSeq" id="WP_035912218.1">
    <property type="nucleotide sequence ID" value="NZ_AVPJ01000002.1"/>
</dbReference>